<evidence type="ECO:0008006" key="3">
    <source>
        <dbReference type="Google" id="ProtNLM"/>
    </source>
</evidence>
<keyword evidence="2" id="KW-1185">Reference proteome</keyword>
<proteinExistence type="predicted"/>
<reference evidence="1 2" key="1">
    <citation type="submission" date="2021-07" db="EMBL/GenBank/DDBJ databases">
        <title>Paenibacillus radiodurans sp. nov., isolated from the southeastern edge of Tengger Desert.</title>
        <authorList>
            <person name="Zhang G."/>
        </authorList>
    </citation>
    <scope>NUCLEOTIDE SEQUENCE [LARGE SCALE GENOMIC DNA]</scope>
    <source>
        <strain evidence="1 2">CCM 7311</strain>
    </source>
</reference>
<sequence>MIKRGWNMGNRWWKQRTGRGRFYQKSLILVLCITSLPTAVIGIASYVLGVTNIERAVASAHQVLLGRT</sequence>
<protein>
    <recommendedName>
        <fullName evidence="3">Two-component sensor histidine kinase</fullName>
    </recommendedName>
</protein>
<comment type="caution">
    <text evidence="1">The sequence shown here is derived from an EMBL/GenBank/DDBJ whole genome shotgun (WGS) entry which is preliminary data.</text>
</comment>
<dbReference type="Proteomes" id="UP001519887">
    <property type="component" value="Unassembled WGS sequence"/>
</dbReference>
<evidence type="ECO:0000313" key="2">
    <source>
        <dbReference type="Proteomes" id="UP001519887"/>
    </source>
</evidence>
<organism evidence="1 2">
    <name type="scientific">Paenibacillus sepulcri</name>
    <dbReference type="NCBI Taxonomy" id="359917"/>
    <lineage>
        <taxon>Bacteria</taxon>
        <taxon>Bacillati</taxon>
        <taxon>Bacillota</taxon>
        <taxon>Bacilli</taxon>
        <taxon>Bacillales</taxon>
        <taxon>Paenibacillaceae</taxon>
        <taxon>Paenibacillus</taxon>
    </lineage>
</organism>
<accession>A0ABS7CIB9</accession>
<gene>
    <name evidence="1" type="ORF">K0U00_40920</name>
</gene>
<feature type="non-terminal residue" evidence="1">
    <location>
        <position position="68"/>
    </location>
</feature>
<evidence type="ECO:0000313" key="1">
    <source>
        <dbReference type="EMBL" id="MBW7460445.1"/>
    </source>
</evidence>
<dbReference type="EMBL" id="JAHZIK010002234">
    <property type="protein sequence ID" value="MBW7460445.1"/>
    <property type="molecule type" value="Genomic_DNA"/>
</dbReference>
<name>A0ABS7CIB9_9BACL</name>